<evidence type="ECO:0000256" key="5">
    <source>
        <dbReference type="ARBA" id="ARBA00022538"/>
    </source>
</evidence>
<keyword evidence="15 18" id="KW-0472">Membrane</keyword>
<evidence type="ECO:0000256" key="12">
    <source>
        <dbReference type="ARBA" id="ARBA00022989"/>
    </source>
</evidence>
<keyword evidence="6" id="KW-0109">Calcium transport</keyword>
<keyword evidence="14" id="KW-0406">Ion transport</keyword>
<feature type="transmembrane region" description="Helical" evidence="18">
    <location>
        <begin position="643"/>
        <end position="660"/>
    </location>
</feature>
<feature type="transmembrane region" description="Helical" evidence="18">
    <location>
        <begin position="180"/>
        <end position="202"/>
    </location>
</feature>
<dbReference type="GO" id="GO:0005886">
    <property type="term" value="C:plasma membrane"/>
    <property type="evidence" value="ECO:0007669"/>
    <property type="project" value="TreeGrafter"/>
</dbReference>
<feature type="compositionally biased region" description="Low complexity" evidence="17">
    <location>
        <begin position="459"/>
        <end position="469"/>
    </location>
</feature>
<keyword evidence="4" id="KW-0050">Antiport</keyword>
<feature type="transmembrane region" description="Helical" evidence="18">
    <location>
        <begin position="250"/>
        <end position="274"/>
    </location>
</feature>
<dbReference type="GO" id="GO:0008273">
    <property type="term" value="F:calcium, potassium:sodium antiporter activity"/>
    <property type="evidence" value="ECO:0007669"/>
    <property type="project" value="TreeGrafter"/>
</dbReference>
<evidence type="ECO:0000256" key="10">
    <source>
        <dbReference type="ARBA" id="ARBA00022847"/>
    </source>
</evidence>
<feature type="transmembrane region" description="Helical" evidence="18">
    <location>
        <begin position="312"/>
        <end position="331"/>
    </location>
</feature>
<comment type="caution">
    <text evidence="20">The sequence shown here is derived from an EMBL/GenBank/DDBJ whole genome shotgun (WGS) entry which is preliminary data.</text>
</comment>
<keyword evidence="5" id="KW-0633">Potassium transport</keyword>
<accession>A0A9Q0LZF4</accession>
<keyword evidence="21" id="KW-1185">Reference proteome</keyword>
<feature type="transmembrane region" description="Helical" evidence="18">
    <location>
        <begin position="600"/>
        <end position="622"/>
    </location>
</feature>
<evidence type="ECO:0000256" key="17">
    <source>
        <dbReference type="SAM" id="MobiDB-lite"/>
    </source>
</evidence>
<dbReference type="InterPro" id="IPR004481">
    <property type="entry name" value="K/Na/Ca-exchanger"/>
</dbReference>
<dbReference type="PANTHER" id="PTHR10846">
    <property type="entry name" value="SODIUM/POTASSIUM/CALCIUM EXCHANGER"/>
    <property type="match status" value="1"/>
</dbReference>
<evidence type="ECO:0000256" key="1">
    <source>
        <dbReference type="ARBA" id="ARBA00004141"/>
    </source>
</evidence>
<dbReference type="Gene3D" id="1.20.1420.30">
    <property type="entry name" value="NCX, central ion-binding region"/>
    <property type="match status" value="2"/>
</dbReference>
<sequence>MANHKLNPMMKTLTLPFFSCRATILLLFMVIYGSATMITTNQLMDQLIANQSTLSSTTSTTQSNNRQQLKLLLNQLDNDDNDDDDDIVTKQKRNTESTLADSTSNQLYQIGSAAIENIGNRIDSIGLNNLTNDLQHIIMNGPITASSSSSSSQLVAKRSSAINEFPPDFMNEKVREKGGFIIHILIFCYLSLVLAVICDFYFLKSLELISDALNIPSDIAGATFMAIGTSAPELFTSIIGVFISDNDIGTGTIVGSAVFNLIAIPGACGFAAYYNLRHSPKISSFPIIRDTIFYVLTIITLILCIKDNQVDWIESITLLCLYAIYITIMYFNAQVSRLIRRSNSGSNSSISSKISSKRTDCCCCCRSTLFNQDEKSLKSVSCNKPISSSTKNRISPPPAYQATGQTFHQRKSDSIDDGTIMPTAPLDPQIDYSTIHLTMQSNGRYRELKPSSSSPPPSQSNESISSSPEPDVPIHFNLNPPCSMNETTKMMRPPPSSTTIIDDMNYDYECNRHGKRSAYEKIDDEYIDDDDDDDDWTQNIIIRFLLFPFRIIFCFTLPPPSPCCFALTFISSIAWISALTYLIVWMVTLIGYTFGIPDTVSGITILAAGTSIPELISSYFIVKRAGLADMAICNSIGSNIFDILFCLGLPWLLKTFIMIVKNGFGFATLAATSIPIQSTALPLTSLTLLLTIGAMLIIFNLTRWRLSLSTAILCSVVYVSFVIISTLLELNV</sequence>
<reference evidence="20" key="1">
    <citation type="submission" date="2022-12" db="EMBL/GenBank/DDBJ databases">
        <title>Genome assemblies of Blomia tropicalis.</title>
        <authorList>
            <person name="Cui Y."/>
        </authorList>
    </citation>
    <scope>NUCLEOTIDE SEQUENCE</scope>
    <source>
        <tissue evidence="20">Adult mites</tissue>
    </source>
</reference>
<dbReference type="OMA" id="ADMAICN"/>
<keyword evidence="9" id="KW-0106">Calcium</keyword>
<evidence type="ECO:0000313" key="21">
    <source>
        <dbReference type="Proteomes" id="UP001142055"/>
    </source>
</evidence>
<feature type="domain" description="Sodium/calcium exchanger membrane region" evidence="19">
    <location>
        <begin position="566"/>
        <end position="726"/>
    </location>
</feature>
<keyword evidence="11" id="KW-0630">Potassium</keyword>
<name>A0A9Q0LZF4_BLOTA</name>
<evidence type="ECO:0000256" key="6">
    <source>
        <dbReference type="ARBA" id="ARBA00022568"/>
    </source>
</evidence>
<keyword evidence="8" id="KW-0732">Signal</keyword>
<dbReference type="EMBL" id="JAPWDV010000004">
    <property type="protein sequence ID" value="KAJ6215923.1"/>
    <property type="molecule type" value="Genomic_DNA"/>
</dbReference>
<feature type="region of interest" description="Disordered" evidence="17">
    <location>
        <begin position="444"/>
        <end position="478"/>
    </location>
</feature>
<feature type="transmembrane region" description="Helical" evidence="18">
    <location>
        <begin position="564"/>
        <end position="594"/>
    </location>
</feature>
<evidence type="ECO:0000259" key="19">
    <source>
        <dbReference type="Pfam" id="PF01699"/>
    </source>
</evidence>
<evidence type="ECO:0000256" key="7">
    <source>
        <dbReference type="ARBA" id="ARBA00022692"/>
    </source>
</evidence>
<dbReference type="Pfam" id="PF01699">
    <property type="entry name" value="Na_Ca_ex"/>
    <property type="match status" value="2"/>
</dbReference>
<evidence type="ECO:0000256" key="4">
    <source>
        <dbReference type="ARBA" id="ARBA00022449"/>
    </source>
</evidence>
<keyword evidence="10" id="KW-0769">Symport</keyword>
<evidence type="ECO:0000256" key="15">
    <source>
        <dbReference type="ARBA" id="ARBA00023136"/>
    </source>
</evidence>
<evidence type="ECO:0000256" key="14">
    <source>
        <dbReference type="ARBA" id="ARBA00023065"/>
    </source>
</evidence>
<feature type="transmembrane region" description="Helical" evidence="18">
    <location>
        <begin position="680"/>
        <end position="699"/>
    </location>
</feature>
<feature type="transmembrane region" description="Helical" evidence="18">
    <location>
        <begin position="706"/>
        <end position="728"/>
    </location>
</feature>
<gene>
    <name evidence="20" type="ORF">RDWZM_010423</name>
</gene>
<comment type="subcellular location">
    <subcellularLocation>
        <location evidence="1">Membrane</location>
        <topology evidence="1">Multi-pass membrane protein</topology>
    </subcellularLocation>
</comment>
<keyword evidence="16" id="KW-0739">Sodium transport</keyword>
<dbReference type="Proteomes" id="UP001142055">
    <property type="component" value="Chromosome 4"/>
</dbReference>
<proteinExistence type="inferred from homology"/>
<evidence type="ECO:0000256" key="11">
    <source>
        <dbReference type="ARBA" id="ARBA00022958"/>
    </source>
</evidence>
<feature type="region of interest" description="Disordered" evidence="17">
    <location>
        <begin position="385"/>
        <end position="428"/>
    </location>
</feature>
<evidence type="ECO:0000313" key="20">
    <source>
        <dbReference type="EMBL" id="KAJ6215923.1"/>
    </source>
</evidence>
<dbReference type="NCBIfam" id="TIGR00367">
    <property type="entry name" value="calcium/sodium antiporter"/>
    <property type="match status" value="1"/>
</dbReference>
<evidence type="ECO:0000256" key="3">
    <source>
        <dbReference type="ARBA" id="ARBA00022448"/>
    </source>
</evidence>
<protein>
    <recommendedName>
        <fullName evidence="19">Sodium/calcium exchanger membrane region domain-containing protein</fullName>
    </recommendedName>
</protein>
<evidence type="ECO:0000256" key="16">
    <source>
        <dbReference type="ARBA" id="ARBA00023201"/>
    </source>
</evidence>
<dbReference type="InterPro" id="IPR004837">
    <property type="entry name" value="NaCa_Exmemb"/>
</dbReference>
<feature type="domain" description="Sodium/calcium exchanger membrane region" evidence="19">
    <location>
        <begin position="185"/>
        <end position="330"/>
    </location>
</feature>
<dbReference type="InterPro" id="IPR044880">
    <property type="entry name" value="NCX_ion-bd_dom_sf"/>
</dbReference>
<keyword evidence="13" id="KW-0915">Sodium</keyword>
<evidence type="ECO:0000256" key="13">
    <source>
        <dbReference type="ARBA" id="ARBA00023053"/>
    </source>
</evidence>
<feature type="transmembrane region" description="Helical" evidence="18">
    <location>
        <begin position="222"/>
        <end position="243"/>
    </location>
</feature>
<evidence type="ECO:0000256" key="8">
    <source>
        <dbReference type="ARBA" id="ARBA00022729"/>
    </source>
</evidence>
<dbReference type="PANTHER" id="PTHR10846:SF73">
    <property type="entry name" value="SODIUM_CALCIUM EXCHANGER MEMBRANE REGION DOMAIN-CONTAINING PROTEIN"/>
    <property type="match status" value="1"/>
</dbReference>
<evidence type="ECO:0000256" key="9">
    <source>
        <dbReference type="ARBA" id="ARBA00022837"/>
    </source>
</evidence>
<keyword evidence="3" id="KW-0813">Transport</keyword>
<dbReference type="AlphaFoldDB" id="A0A9Q0LZF4"/>
<feature type="transmembrane region" description="Helical" evidence="18">
    <location>
        <begin position="286"/>
        <end position="305"/>
    </location>
</feature>
<dbReference type="GO" id="GO:0015293">
    <property type="term" value="F:symporter activity"/>
    <property type="evidence" value="ECO:0007669"/>
    <property type="project" value="UniProtKB-KW"/>
</dbReference>
<feature type="transmembrane region" description="Helical" evidence="18">
    <location>
        <begin position="15"/>
        <end position="35"/>
    </location>
</feature>
<dbReference type="FunFam" id="1.20.1420.30:FF:000009">
    <property type="entry name" value="sodium/potassium/calcium exchanger 5 isoform X2"/>
    <property type="match status" value="1"/>
</dbReference>
<keyword evidence="12 18" id="KW-1133">Transmembrane helix</keyword>
<comment type="similarity">
    <text evidence="2">Belongs to the Ca(2+):cation antiporter (CaCA) (TC 2.A.19) family. SLC24A subfamily.</text>
</comment>
<dbReference type="GO" id="GO:0005262">
    <property type="term" value="F:calcium channel activity"/>
    <property type="evidence" value="ECO:0007669"/>
    <property type="project" value="TreeGrafter"/>
</dbReference>
<evidence type="ECO:0000256" key="18">
    <source>
        <dbReference type="SAM" id="Phobius"/>
    </source>
</evidence>
<keyword evidence="7 18" id="KW-0812">Transmembrane</keyword>
<dbReference type="GO" id="GO:0006874">
    <property type="term" value="P:intracellular calcium ion homeostasis"/>
    <property type="evidence" value="ECO:0007669"/>
    <property type="project" value="TreeGrafter"/>
</dbReference>
<evidence type="ECO:0000256" key="2">
    <source>
        <dbReference type="ARBA" id="ARBA00005364"/>
    </source>
</evidence>
<organism evidence="20 21">
    <name type="scientific">Blomia tropicalis</name>
    <name type="common">Mite</name>
    <dbReference type="NCBI Taxonomy" id="40697"/>
    <lineage>
        <taxon>Eukaryota</taxon>
        <taxon>Metazoa</taxon>
        <taxon>Ecdysozoa</taxon>
        <taxon>Arthropoda</taxon>
        <taxon>Chelicerata</taxon>
        <taxon>Arachnida</taxon>
        <taxon>Acari</taxon>
        <taxon>Acariformes</taxon>
        <taxon>Sarcoptiformes</taxon>
        <taxon>Astigmata</taxon>
        <taxon>Glycyphagoidea</taxon>
        <taxon>Echimyopodidae</taxon>
        <taxon>Blomia</taxon>
    </lineage>
</organism>